<dbReference type="CDD" id="cd02440">
    <property type="entry name" value="AdoMet_MTases"/>
    <property type="match status" value="1"/>
</dbReference>
<dbReference type="Proteomes" id="UP000193396">
    <property type="component" value="Unassembled WGS sequence"/>
</dbReference>
<dbReference type="InterPro" id="IPR019734">
    <property type="entry name" value="TPR_rpt"/>
</dbReference>
<dbReference type="GO" id="GO:0032259">
    <property type="term" value="P:methylation"/>
    <property type="evidence" value="ECO:0007669"/>
    <property type="project" value="UniProtKB-KW"/>
</dbReference>
<dbReference type="AlphaFoldDB" id="A0A1Y2LG31"/>
<feature type="repeat" description="TPR" evidence="1">
    <location>
        <begin position="42"/>
        <end position="75"/>
    </location>
</feature>
<dbReference type="InterPro" id="IPR029063">
    <property type="entry name" value="SAM-dependent_MTases_sf"/>
</dbReference>
<reference evidence="2 3" key="1">
    <citation type="submission" date="2014-03" db="EMBL/GenBank/DDBJ databases">
        <title>The draft genome sequence of Thalassospira alkalitolerans JCM 18968.</title>
        <authorList>
            <person name="Lai Q."/>
            <person name="Shao Z."/>
        </authorList>
    </citation>
    <scope>NUCLEOTIDE SEQUENCE [LARGE SCALE GENOMIC DNA]</scope>
    <source>
        <strain evidence="2 3">JCM 18968</strain>
    </source>
</reference>
<dbReference type="STRING" id="1293890.TALK_02245"/>
<keyword evidence="1" id="KW-0802">TPR repeat</keyword>
<comment type="caution">
    <text evidence="2">The sequence shown here is derived from an EMBL/GenBank/DDBJ whole genome shotgun (WGS) entry which is preliminary data.</text>
</comment>
<dbReference type="RefSeq" id="WP_085615384.1">
    <property type="nucleotide sequence ID" value="NZ_JBLXHE010000004.1"/>
</dbReference>
<dbReference type="SUPFAM" id="SSF53335">
    <property type="entry name" value="S-adenosyl-L-methionine-dependent methyltransferases"/>
    <property type="match status" value="1"/>
</dbReference>
<dbReference type="PANTHER" id="PTHR43861:SF1">
    <property type="entry name" value="TRANS-ACONITATE 2-METHYLTRANSFERASE"/>
    <property type="match status" value="1"/>
</dbReference>
<dbReference type="Pfam" id="PF13489">
    <property type="entry name" value="Methyltransf_23"/>
    <property type="match status" value="1"/>
</dbReference>
<keyword evidence="2" id="KW-0808">Transferase</keyword>
<dbReference type="PANTHER" id="PTHR43861">
    <property type="entry name" value="TRANS-ACONITATE 2-METHYLTRANSFERASE-RELATED"/>
    <property type="match status" value="1"/>
</dbReference>
<evidence type="ECO:0000313" key="3">
    <source>
        <dbReference type="Proteomes" id="UP000193396"/>
    </source>
</evidence>
<dbReference type="Gene3D" id="3.40.50.150">
    <property type="entry name" value="Vaccinia Virus protein VP39"/>
    <property type="match status" value="1"/>
</dbReference>
<evidence type="ECO:0000256" key="1">
    <source>
        <dbReference type="PROSITE-ProRule" id="PRU00339"/>
    </source>
</evidence>
<protein>
    <submittedName>
        <fullName evidence="2">Methyltransferase type 11</fullName>
    </submittedName>
</protein>
<accession>A0A1Y2LG31</accession>
<keyword evidence="3" id="KW-1185">Reference proteome</keyword>
<evidence type="ECO:0000313" key="2">
    <source>
        <dbReference type="EMBL" id="OSQ50299.1"/>
    </source>
</evidence>
<dbReference type="OrthoDB" id="465636at2"/>
<dbReference type="Pfam" id="PF13181">
    <property type="entry name" value="TPR_8"/>
    <property type="match status" value="2"/>
</dbReference>
<dbReference type="SUPFAM" id="SSF48452">
    <property type="entry name" value="TPR-like"/>
    <property type="match status" value="1"/>
</dbReference>
<dbReference type="EMBL" id="JFKB01000001">
    <property type="protein sequence ID" value="OSQ50299.1"/>
    <property type="molecule type" value="Genomic_DNA"/>
</dbReference>
<proteinExistence type="predicted"/>
<name>A0A1Y2LG31_9PROT</name>
<dbReference type="SMART" id="SM00028">
    <property type="entry name" value="TPR"/>
    <property type="match status" value="2"/>
</dbReference>
<dbReference type="GO" id="GO:0008168">
    <property type="term" value="F:methyltransferase activity"/>
    <property type="evidence" value="ECO:0007669"/>
    <property type="project" value="UniProtKB-KW"/>
</dbReference>
<gene>
    <name evidence="2" type="ORF">TALK_02245</name>
</gene>
<organism evidence="2 3">
    <name type="scientific">Thalassospira alkalitolerans</name>
    <dbReference type="NCBI Taxonomy" id="1293890"/>
    <lineage>
        <taxon>Bacteria</taxon>
        <taxon>Pseudomonadati</taxon>
        <taxon>Pseudomonadota</taxon>
        <taxon>Alphaproteobacteria</taxon>
        <taxon>Rhodospirillales</taxon>
        <taxon>Thalassospiraceae</taxon>
        <taxon>Thalassospira</taxon>
    </lineage>
</organism>
<dbReference type="InterPro" id="IPR011990">
    <property type="entry name" value="TPR-like_helical_dom_sf"/>
</dbReference>
<keyword evidence="2" id="KW-0489">Methyltransferase</keyword>
<dbReference type="Gene3D" id="1.25.40.10">
    <property type="entry name" value="Tetratricopeptide repeat domain"/>
    <property type="match status" value="1"/>
</dbReference>
<sequence>MSKDRMLASRRLDIALALLDQNDIEAAIEVAQAALSADPDWQETHFVLGDMFERADQRENAIEAFRQCLALDPVDRMGAEIRLTLLGAVALRDRLPPDYVRALFDDYAPRFETSLRDGLVYRGPELLFEAVRSWLPELLRPLRVLDLGCGTGLVADVFAGHVDVIDGVDLSPRMINRARAKGMYRNLVAADITDLPDSLDDDYGLVLAGDVLNYLGDLGPALRAAHARLVPGGLMVFTLEHGDIFPFDLGPGQRFRHHEGAIYDWLKDCQFELLSDATGILRQEKGRPVSGRIMVVRAGDGIANLLGGHDRVSEPDHSIDQTVH</sequence>
<dbReference type="PROSITE" id="PS50005">
    <property type="entry name" value="TPR"/>
    <property type="match status" value="1"/>
</dbReference>